<dbReference type="Proteomes" id="UP000031535">
    <property type="component" value="Unassembled WGS sequence"/>
</dbReference>
<dbReference type="STRING" id="226910.UCMB321_3774"/>
<organism evidence="1 2">
    <name type="scientific">Pseudomonas batumici</name>
    <dbReference type="NCBI Taxonomy" id="226910"/>
    <lineage>
        <taxon>Bacteria</taxon>
        <taxon>Pseudomonadati</taxon>
        <taxon>Pseudomonadota</taxon>
        <taxon>Gammaproteobacteria</taxon>
        <taxon>Pseudomonadales</taxon>
        <taxon>Pseudomonadaceae</taxon>
        <taxon>Pseudomonas</taxon>
    </lineage>
</organism>
<dbReference type="PATRIC" id="fig|226910.6.peg.3766"/>
<proteinExistence type="predicted"/>
<comment type="caution">
    <text evidence="1">The sequence shown here is derived from an EMBL/GenBank/DDBJ whole genome shotgun (WGS) entry which is preliminary data.</text>
</comment>
<evidence type="ECO:0008006" key="3">
    <source>
        <dbReference type="Google" id="ProtNLM"/>
    </source>
</evidence>
<dbReference type="EMBL" id="JXDG01000050">
    <property type="protein sequence ID" value="KIH82478.1"/>
    <property type="molecule type" value="Genomic_DNA"/>
</dbReference>
<dbReference type="OrthoDB" id="6996126at2"/>
<evidence type="ECO:0000313" key="1">
    <source>
        <dbReference type="EMBL" id="KIH82478.1"/>
    </source>
</evidence>
<protein>
    <recommendedName>
        <fullName evidence="3">Fis family transcriptional regulator</fullName>
    </recommendedName>
</protein>
<accession>A0A0C2EV07</accession>
<sequence length="124" mass="14094">MLLSKREQAQIERRLVATLTEACETAKARIVGFAWLTHEVDFAHFPTSLRVTWVFDTRANRDQALAGESARHMHELTAAALREAEVEVHQVATHLAFDSEEHCQQVSAGNWQQHLARSPRPGRR</sequence>
<keyword evidence="2" id="KW-1185">Reference proteome</keyword>
<dbReference type="RefSeq" id="WP_040069777.1">
    <property type="nucleotide sequence ID" value="NZ_JXDG01000050.1"/>
</dbReference>
<name>A0A0C2EV07_9PSED</name>
<dbReference type="AlphaFoldDB" id="A0A0C2EV07"/>
<evidence type="ECO:0000313" key="2">
    <source>
        <dbReference type="Proteomes" id="UP000031535"/>
    </source>
</evidence>
<gene>
    <name evidence="1" type="ORF">UCMB321_3774</name>
</gene>
<reference evidence="1 2" key="1">
    <citation type="submission" date="2015-01" db="EMBL/GenBank/DDBJ databases">
        <title>Complete genome of Pseudomonas batumici UCM B-321 producer of the batumin antibiotic with strong antistaphilococcal and potential anticancer activity.</title>
        <authorList>
            <person name="Klochko V.V."/>
            <person name="Zelena L.B."/>
            <person name="Elena K.A."/>
            <person name="Reva O.N."/>
        </authorList>
    </citation>
    <scope>NUCLEOTIDE SEQUENCE [LARGE SCALE GENOMIC DNA]</scope>
    <source>
        <strain evidence="1 2">UCM B-321</strain>
    </source>
</reference>